<evidence type="ECO:0000313" key="2">
    <source>
        <dbReference type="Proteomes" id="UP001233999"/>
    </source>
</evidence>
<evidence type="ECO:0000313" key="1">
    <source>
        <dbReference type="EMBL" id="KAJ9583716.1"/>
    </source>
</evidence>
<feature type="non-terminal residue" evidence="1">
    <location>
        <position position="1"/>
    </location>
</feature>
<reference evidence="1" key="1">
    <citation type="journal article" date="2023" name="IScience">
        <title>Live-bearing cockroach genome reveals convergent evolutionary mechanisms linked to viviparity in insects and beyond.</title>
        <authorList>
            <person name="Fouks B."/>
            <person name="Harrison M.C."/>
            <person name="Mikhailova A.A."/>
            <person name="Marchal E."/>
            <person name="English S."/>
            <person name="Carruthers M."/>
            <person name="Jennings E.C."/>
            <person name="Chiamaka E.L."/>
            <person name="Frigard R.A."/>
            <person name="Pippel M."/>
            <person name="Attardo G.M."/>
            <person name="Benoit J.B."/>
            <person name="Bornberg-Bauer E."/>
            <person name="Tobe S.S."/>
        </authorList>
    </citation>
    <scope>NUCLEOTIDE SEQUENCE</scope>
    <source>
        <strain evidence="1">Stay&amp;Tobe</strain>
    </source>
</reference>
<sequence length="118" mass="13274">CCDNMTPHTSPQVNEYPNTIQQVLSVALARLKLKSPDESVPYAHRSLESSKVLLNVKDICHITMLETNQMMSDLEDFDHVFEQENRPIAHDQASSTVFWNSISKLLISSIEISGSVTQ</sequence>
<protein>
    <submittedName>
        <fullName evidence="1">Uncharacterized protein</fullName>
    </submittedName>
</protein>
<dbReference type="EMBL" id="JASPKZ010007539">
    <property type="protein sequence ID" value="KAJ9583716.1"/>
    <property type="molecule type" value="Genomic_DNA"/>
</dbReference>
<name>A0AAD7ZNL0_DIPPU</name>
<gene>
    <name evidence="1" type="ORF">L9F63_021937</name>
</gene>
<dbReference type="Proteomes" id="UP001233999">
    <property type="component" value="Unassembled WGS sequence"/>
</dbReference>
<organism evidence="1 2">
    <name type="scientific">Diploptera punctata</name>
    <name type="common">Pacific beetle cockroach</name>
    <dbReference type="NCBI Taxonomy" id="6984"/>
    <lineage>
        <taxon>Eukaryota</taxon>
        <taxon>Metazoa</taxon>
        <taxon>Ecdysozoa</taxon>
        <taxon>Arthropoda</taxon>
        <taxon>Hexapoda</taxon>
        <taxon>Insecta</taxon>
        <taxon>Pterygota</taxon>
        <taxon>Neoptera</taxon>
        <taxon>Polyneoptera</taxon>
        <taxon>Dictyoptera</taxon>
        <taxon>Blattodea</taxon>
        <taxon>Blaberoidea</taxon>
        <taxon>Blaberidae</taxon>
        <taxon>Diplopterinae</taxon>
        <taxon>Diploptera</taxon>
    </lineage>
</organism>
<proteinExistence type="predicted"/>
<keyword evidence="2" id="KW-1185">Reference proteome</keyword>
<comment type="caution">
    <text evidence="1">The sequence shown here is derived from an EMBL/GenBank/DDBJ whole genome shotgun (WGS) entry which is preliminary data.</text>
</comment>
<dbReference type="AlphaFoldDB" id="A0AAD7ZNL0"/>
<feature type="non-terminal residue" evidence="1">
    <location>
        <position position="118"/>
    </location>
</feature>
<reference evidence="1" key="2">
    <citation type="submission" date="2023-05" db="EMBL/GenBank/DDBJ databases">
        <authorList>
            <person name="Fouks B."/>
        </authorList>
    </citation>
    <scope>NUCLEOTIDE SEQUENCE</scope>
    <source>
        <strain evidence="1">Stay&amp;Tobe</strain>
        <tissue evidence="1">Testes</tissue>
    </source>
</reference>
<accession>A0AAD7ZNL0</accession>